<protein>
    <submittedName>
        <fullName evidence="3">Uncharacterized protein</fullName>
    </submittedName>
</protein>
<dbReference type="Proteomes" id="UP000008743">
    <property type="component" value="Unassembled WGS sequence"/>
</dbReference>
<gene>
    <name evidence="3" type="ORF">CAOG_010111</name>
</gene>
<feature type="region of interest" description="Disordered" evidence="1">
    <location>
        <begin position="67"/>
        <end position="87"/>
    </location>
</feature>
<accession>A0A0D2UQP0</accession>
<name>A0A0D2UQP0_CAPO3</name>
<organism evidence="3 4">
    <name type="scientific">Capsaspora owczarzaki (strain ATCC 30864)</name>
    <dbReference type="NCBI Taxonomy" id="595528"/>
    <lineage>
        <taxon>Eukaryota</taxon>
        <taxon>Filasterea</taxon>
        <taxon>Capsaspora</taxon>
    </lineage>
</organism>
<keyword evidence="4" id="KW-1185">Reference proteome</keyword>
<feature type="transmembrane region" description="Helical" evidence="2">
    <location>
        <begin position="12"/>
        <end position="31"/>
    </location>
</feature>
<keyword evidence="2" id="KW-1133">Transmembrane helix</keyword>
<reference evidence="4" key="1">
    <citation type="submission" date="2011-02" db="EMBL/GenBank/DDBJ databases">
        <title>The Genome Sequence of Capsaspora owczarzaki ATCC 30864.</title>
        <authorList>
            <person name="Russ C."/>
            <person name="Cuomo C."/>
            <person name="Burger G."/>
            <person name="Gray M.W."/>
            <person name="Holland P.W.H."/>
            <person name="King N."/>
            <person name="Lang F.B.F."/>
            <person name="Roger A.J."/>
            <person name="Ruiz-Trillo I."/>
            <person name="Young S.K."/>
            <person name="Zeng Q."/>
            <person name="Gargeya S."/>
            <person name="Alvarado L."/>
            <person name="Berlin A."/>
            <person name="Chapman S.B."/>
            <person name="Chen Z."/>
            <person name="Freedman E."/>
            <person name="Gellesch M."/>
            <person name="Goldberg J."/>
            <person name="Griggs A."/>
            <person name="Gujja S."/>
            <person name="Heilman E."/>
            <person name="Heiman D."/>
            <person name="Howarth C."/>
            <person name="Mehta T."/>
            <person name="Neiman D."/>
            <person name="Pearson M."/>
            <person name="Roberts A."/>
            <person name="Saif S."/>
            <person name="Shea T."/>
            <person name="Shenoy N."/>
            <person name="Sisk P."/>
            <person name="Stolte C."/>
            <person name="Sykes S."/>
            <person name="White J."/>
            <person name="Yandava C."/>
            <person name="Haas B."/>
            <person name="Nusbaum C."/>
            <person name="Birren B."/>
        </authorList>
    </citation>
    <scope>NUCLEOTIDE SEQUENCE</scope>
    <source>
        <strain evidence="4">ATCC 30864</strain>
    </source>
</reference>
<evidence type="ECO:0000256" key="2">
    <source>
        <dbReference type="SAM" id="Phobius"/>
    </source>
</evidence>
<keyword evidence="2" id="KW-0472">Membrane</keyword>
<dbReference type="EMBL" id="KE346374">
    <property type="protein sequence ID" value="KJE97341.1"/>
    <property type="molecule type" value="Genomic_DNA"/>
</dbReference>
<evidence type="ECO:0000256" key="1">
    <source>
        <dbReference type="SAM" id="MobiDB-lite"/>
    </source>
</evidence>
<dbReference type="InParanoid" id="A0A0D2UQP0"/>
<evidence type="ECO:0000313" key="4">
    <source>
        <dbReference type="Proteomes" id="UP000008743"/>
    </source>
</evidence>
<sequence>MADSKVIANEGQWLAVLILHLKELVLLLLSAPPQFQRMTRAPMHAYQFQPENPLESTSAECQKKMDRIGQKNKNKTQPFHSDPLNSVTLIQPLPTTRSIHRQAHQEEPACGGCLARRSQANHPTSRRDRRWKDAALAVAPQRLGF</sequence>
<proteinExistence type="predicted"/>
<dbReference type="AlphaFoldDB" id="A0A0D2UQP0"/>
<feature type="compositionally biased region" description="Polar residues" evidence="1">
    <location>
        <begin position="75"/>
        <end position="87"/>
    </location>
</feature>
<keyword evidence="2" id="KW-0812">Transmembrane</keyword>
<evidence type="ECO:0000313" key="3">
    <source>
        <dbReference type="EMBL" id="KJE97341.1"/>
    </source>
</evidence>